<dbReference type="PANTHER" id="PTHR33121:SF71">
    <property type="entry name" value="OXYGEN SENSOR PROTEIN DOSP"/>
    <property type="match status" value="1"/>
</dbReference>
<feature type="transmembrane region" description="Helical" evidence="2">
    <location>
        <begin position="181"/>
        <end position="199"/>
    </location>
</feature>
<keyword evidence="6" id="KW-1185">Reference proteome</keyword>
<dbReference type="PANTHER" id="PTHR33121">
    <property type="entry name" value="CYCLIC DI-GMP PHOSPHODIESTERASE PDEF"/>
    <property type="match status" value="1"/>
</dbReference>
<dbReference type="GO" id="GO:0071111">
    <property type="term" value="F:cyclic-guanylate-specific phosphodiesterase activity"/>
    <property type="evidence" value="ECO:0007669"/>
    <property type="project" value="InterPro"/>
</dbReference>
<dbReference type="Pfam" id="PF00563">
    <property type="entry name" value="EAL"/>
    <property type="match status" value="1"/>
</dbReference>
<dbReference type="CDD" id="cd01949">
    <property type="entry name" value="GGDEF"/>
    <property type="match status" value="1"/>
</dbReference>
<evidence type="ECO:0000313" key="5">
    <source>
        <dbReference type="EMBL" id="KDN96043.1"/>
    </source>
</evidence>
<protein>
    <recommendedName>
        <fullName evidence="7">Diguanylate cyclase</fullName>
    </recommendedName>
</protein>
<evidence type="ECO:0008006" key="7">
    <source>
        <dbReference type="Google" id="ProtNLM"/>
    </source>
</evidence>
<evidence type="ECO:0000259" key="3">
    <source>
        <dbReference type="PROSITE" id="PS50883"/>
    </source>
</evidence>
<dbReference type="InterPro" id="IPR043128">
    <property type="entry name" value="Rev_trsase/Diguanyl_cyclase"/>
</dbReference>
<evidence type="ECO:0000259" key="4">
    <source>
        <dbReference type="PROSITE" id="PS50887"/>
    </source>
</evidence>
<proteinExistence type="predicted"/>
<dbReference type="SMART" id="SM00267">
    <property type="entry name" value="GGDEF"/>
    <property type="match status" value="1"/>
</dbReference>
<dbReference type="InterPro" id="IPR000160">
    <property type="entry name" value="GGDEF_dom"/>
</dbReference>
<dbReference type="InterPro" id="IPR050706">
    <property type="entry name" value="Cyclic-di-GMP_PDE-like"/>
</dbReference>
<dbReference type="InterPro" id="IPR035919">
    <property type="entry name" value="EAL_sf"/>
</dbReference>
<evidence type="ECO:0000256" key="1">
    <source>
        <dbReference type="ARBA" id="ARBA00001946"/>
    </source>
</evidence>
<accession>A0A066ZQF1</accession>
<dbReference type="STRING" id="28885.EI16_07075"/>
<organism evidence="5 6">
    <name type="scientific">Hydrogenovibrio marinus</name>
    <dbReference type="NCBI Taxonomy" id="28885"/>
    <lineage>
        <taxon>Bacteria</taxon>
        <taxon>Pseudomonadati</taxon>
        <taxon>Pseudomonadota</taxon>
        <taxon>Gammaproteobacteria</taxon>
        <taxon>Thiotrichales</taxon>
        <taxon>Piscirickettsiaceae</taxon>
        <taxon>Hydrogenovibrio</taxon>
    </lineage>
</organism>
<dbReference type="InterPro" id="IPR029787">
    <property type="entry name" value="Nucleotide_cyclase"/>
</dbReference>
<dbReference type="SUPFAM" id="SSF141868">
    <property type="entry name" value="EAL domain-like"/>
    <property type="match status" value="1"/>
</dbReference>
<dbReference type="FunFam" id="3.30.70.270:FF:000001">
    <property type="entry name" value="Diguanylate cyclase domain protein"/>
    <property type="match status" value="1"/>
</dbReference>
<sequence length="871" mass="100643">MDFKKPSIRKIILLGALASSLLIFVGSYYFSSKLFENSIIQNNHRTAVTFSRLTFDNMYQIMSEGWTRKQLNEFLEKTQKTYELSDISIDIFRSQVVSKQFGAIPQKQSLSPHFKARLDQVFLSKESLSTTQDTVLDSWFPLKAEQKCLVCHTQAKVGDVLGVMHFRQDMSHTLSEANQRFLLFFLFLLPLPIIVAYLISLKLNSFLEKVIDSLRSKVENIHKVRDLKQIQSSDIFYDFKEFEMLGVEFEKLSEKLQTVAVDRDILEFEIKLLDKFIITSEVVRDWKEHVNQLIIEITKILPIYGLFVVFRTDDEERFGMEIFWAGKPSEEMKKHFEKIAESQILEHPILKLNPQIDIHHSISNEEVTLDGIQEDIETQAKSLILEKPRIGGVVGIGVQAVNQDLTRTIVIESILTTLINVVGSIKAINKYTHDLEYYATRDPLTNLYNRRVFHELLDYEIQRADRNNYHFSLMMIDCDNFKLINDRYGHAFGDQMLQALAYKVEEALRSEDMFSRYGGDEFCVLLPETDIEQAHLIAQRVMDEIHQIEEIDPSGERVHLTCSIGLANYPEHAENAKDLFIVSDNMMYKGKRNGKNQFCFPDENELADLYRSNTEKSAFIMQSLADEDCIEPHFQPILSFGNHDDIQVHELLMRIRKDDELISASEFIDIAESMGVVHQLDYLLIKKAFIKMQEQNYQGLMFINISPRALILNEFINKVKELAREYEIAPNRIVLEITERETVRNISLLEKFVRELKFEGFMFAIDDFGSGFSSFHYLKRFPIDYLKIEGEFISNMLNDRIDFAFVESAVTLARSVGIETVAEFIESEEVLKAVKACGITMAQGYFIGKAEPEFLTEVPDRVQSALASDTL</sequence>
<feature type="domain" description="EAL" evidence="3">
    <location>
        <begin position="613"/>
        <end position="864"/>
    </location>
</feature>
<dbReference type="Pfam" id="PF00990">
    <property type="entry name" value="GGDEF"/>
    <property type="match status" value="1"/>
</dbReference>
<dbReference type="RefSeq" id="WP_051623066.1">
    <property type="nucleotide sequence ID" value="NZ_AP020335.1"/>
</dbReference>
<gene>
    <name evidence="5" type="ORF">EI16_07075</name>
</gene>
<dbReference type="PROSITE" id="PS50887">
    <property type="entry name" value="GGDEF"/>
    <property type="match status" value="1"/>
</dbReference>
<comment type="caution">
    <text evidence="5">The sequence shown here is derived from an EMBL/GenBank/DDBJ whole genome shotgun (WGS) entry which is preliminary data.</text>
</comment>
<evidence type="ECO:0000256" key="2">
    <source>
        <dbReference type="SAM" id="Phobius"/>
    </source>
</evidence>
<dbReference type="Gene3D" id="3.30.70.270">
    <property type="match status" value="1"/>
</dbReference>
<reference evidence="5 6" key="1">
    <citation type="submission" date="2014-04" db="EMBL/GenBank/DDBJ databases">
        <title>Draft genome sequence of Hydrogenovibrio marinus MH-110, a model organism for aerobic H2 metabolism.</title>
        <authorList>
            <person name="Cha H.J."/>
            <person name="Jo B.H."/>
            <person name="Hwang B.H."/>
        </authorList>
    </citation>
    <scope>NUCLEOTIDE SEQUENCE [LARGE SCALE GENOMIC DNA]</scope>
    <source>
        <strain evidence="5 6">MH-110</strain>
    </source>
</reference>
<dbReference type="CDD" id="cd01948">
    <property type="entry name" value="EAL"/>
    <property type="match status" value="1"/>
</dbReference>
<dbReference type="Proteomes" id="UP000027341">
    <property type="component" value="Unassembled WGS sequence"/>
</dbReference>
<comment type="cofactor">
    <cofactor evidence="1">
        <name>Mg(2+)</name>
        <dbReference type="ChEBI" id="CHEBI:18420"/>
    </cofactor>
</comment>
<dbReference type="EMBL" id="JMIU01000001">
    <property type="protein sequence ID" value="KDN96043.1"/>
    <property type="molecule type" value="Genomic_DNA"/>
</dbReference>
<dbReference type="NCBIfam" id="TIGR00254">
    <property type="entry name" value="GGDEF"/>
    <property type="match status" value="1"/>
</dbReference>
<dbReference type="Gene3D" id="3.30.450.290">
    <property type="match status" value="1"/>
</dbReference>
<name>A0A066ZQF1_HYDMR</name>
<evidence type="ECO:0000313" key="6">
    <source>
        <dbReference type="Proteomes" id="UP000027341"/>
    </source>
</evidence>
<dbReference type="SUPFAM" id="SSF55073">
    <property type="entry name" value="Nucleotide cyclase"/>
    <property type="match status" value="1"/>
</dbReference>
<dbReference type="InterPro" id="IPR001633">
    <property type="entry name" value="EAL_dom"/>
</dbReference>
<keyword evidence="2" id="KW-0812">Transmembrane</keyword>
<keyword evidence="2" id="KW-1133">Transmembrane helix</keyword>
<feature type="transmembrane region" description="Helical" evidence="2">
    <location>
        <begin position="12"/>
        <end position="30"/>
    </location>
</feature>
<keyword evidence="2" id="KW-0472">Membrane</keyword>
<dbReference type="SMART" id="SM00052">
    <property type="entry name" value="EAL"/>
    <property type="match status" value="1"/>
</dbReference>
<dbReference type="PROSITE" id="PS50883">
    <property type="entry name" value="EAL"/>
    <property type="match status" value="1"/>
</dbReference>
<dbReference type="AlphaFoldDB" id="A0A066ZQF1"/>
<feature type="domain" description="GGDEF" evidence="4">
    <location>
        <begin position="469"/>
        <end position="603"/>
    </location>
</feature>
<dbReference type="Gene3D" id="3.20.20.450">
    <property type="entry name" value="EAL domain"/>
    <property type="match status" value="1"/>
</dbReference>